<accession>A0A9I9DR10</accession>
<proteinExistence type="predicted"/>
<evidence type="ECO:0000256" key="1">
    <source>
        <dbReference type="SAM" id="Phobius"/>
    </source>
</evidence>
<keyword evidence="1" id="KW-0472">Membrane</keyword>
<protein>
    <recommendedName>
        <fullName evidence="2">F-box associated beta-propeller type 3 domain-containing protein</fullName>
    </recommendedName>
</protein>
<name>A0A9I9DR10_CUCME</name>
<dbReference type="Gramene" id="MELO3C022333.2.1">
    <property type="protein sequence ID" value="MELO3C022333.2.1"/>
    <property type="gene ID" value="MELO3C022333.2"/>
</dbReference>
<dbReference type="EnsemblPlants" id="MELO3C022333.2.1">
    <property type="protein sequence ID" value="MELO3C022333.2.1"/>
    <property type="gene ID" value="MELO3C022333.2"/>
</dbReference>
<dbReference type="NCBIfam" id="TIGR01640">
    <property type="entry name" value="F_box_assoc_1"/>
    <property type="match status" value="1"/>
</dbReference>
<evidence type="ECO:0000259" key="2">
    <source>
        <dbReference type="Pfam" id="PF08268"/>
    </source>
</evidence>
<keyword evidence="1" id="KW-1133">Transmembrane helix</keyword>
<keyword evidence="1" id="KW-0812">Transmembrane</keyword>
<evidence type="ECO:0000313" key="3">
    <source>
        <dbReference type="EnsemblPlants" id="MELO3C022333.2.1"/>
    </source>
</evidence>
<organism evidence="3">
    <name type="scientific">Cucumis melo</name>
    <name type="common">Muskmelon</name>
    <dbReference type="NCBI Taxonomy" id="3656"/>
    <lineage>
        <taxon>Eukaryota</taxon>
        <taxon>Viridiplantae</taxon>
        <taxon>Streptophyta</taxon>
        <taxon>Embryophyta</taxon>
        <taxon>Tracheophyta</taxon>
        <taxon>Spermatophyta</taxon>
        <taxon>Magnoliopsida</taxon>
        <taxon>eudicotyledons</taxon>
        <taxon>Gunneridae</taxon>
        <taxon>Pentapetalae</taxon>
        <taxon>rosids</taxon>
        <taxon>fabids</taxon>
        <taxon>Cucurbitales</taxon>
        <taxon>Cucurbitaceae</taxon>
        <taxon>Benincaseae</taxon>
        <taxon>Cucumis</taxon>
    </lineage>
</organism>
<feature type="domain" description="F-box associated beta-propeller type 3" evidence="2">
    <location>
        <begin position="363"/>
        <end position="525"/>
    </location>
</feature>
<dbReference type="Pfam" id="PF08268">
    <property type="entry name" value="FBA_3"/>
    <property type="match status" value="1"/>
</dbReference>
<feature type="transmembrane region" description="Helical" evidence="1">
    <location>
        <begin position="12"/>
        <end position="43"/>
    </location>
</feature>
<reference evidence="3" key="1">
    <citation type="submission" date="2023-03" db="UniProtKB">
        <authorList>
            <consortium name="EnsemblPlants"/>
        </authorList>
    </citation>
    <scope>IDENTIFICATION</scope>
</reference>
<sequence>MKLQAHDTRESILFFSLFSLLYTFTPLKHILVIFILISVLIVIAKEKERELRMEEDFQGRPTELQLQCFSARIMSPEIVEIGEESKTIISSRDGAATDVYVAVGKDDIDVLKWALNHVVSPDHNQRFADQSSTTFLVGRLARSQLTREQLRVYINEENNRRRNLLEKYIRLCTDAKVKVDTLLLESNTTTKAILRLIPVLNITNLVMGTKTPLSTRLLGKRMRTGEIVKKKAPEFCEVTIVYEGKKVDEHQQQQMGLLSSSQNSDCRPRRYGKNLFDWVCLSSRQRPISNSQLQSHLALRTEETMSINSKLPSHIIEEIFSKVSMVCKAWNCLILNYTISSSTLFITWQPRQLRMDCVDFDHHKSSQGMNLLSSFKFDFPICNSHIRITNSCNGLLCIIEGKKYYSGSNVATVINPMTNEYVTLPRYEECLCFGFGLGFGIKSNQYKLARIFLEENICCLEILTLKKRNEWRNVSYLPILYIDQDGVYLDGVLYWICLHEDQKTRMLCLDVEEESFRIIDLPKLANFAIVGAFNNEIYVSIMDEVKKQIEVWKLQRSASANNLWTLWFVVDNAKDHKDS</sequence>
<dbReference type="InterPro" id="IPR017451">
    <property type="entry name" value="F-box-assoc_interact_dom"/>
</dbReference>
<dbReference type="PANTHER" id="PTHR47382:SF1">
    <property type="entry name" value="USPA DOMAIN-CONTAINING PROTEIN"/>
    <property type="match status" value="1"/>
</dbReference>
<dbReference type="InterPro" id="IPR013187">
    <property type="entry name" value="F-box-assoc_dom_typ3"/>
</dbReference>
<dbReference type="AlphaFoldDB" id="A0A9I9DR10"/>
<dbReference type="PANTHER" id="PTHR47382">
    <property type="entry name" value="U-BOX DOMAIN-CONTAINING PROTEIN 52-LIKE"/>
    <property type="match status" value="1"/>
</dbReference>